<dbReference type="Proteomes" id="UP001556367">
    <property type="component" value="Unassembled WGS sequence"/>
</dbReference>
<reference evidence="3" key="1">
    <citation type="submission" date="2024-06" db="EMBL/GenBank/DDBJ databases">
        <title>Multi-omics analyses provide insights into the biosynthesis of the anticancer antibiotic pleurotin in Hohenbuehelia grisea.</title>
        <authorList>
            <person name="Weaver J.A."/>
            <person name="Alberti F."/>
        </authorList>
    </citation>
    <scope>NUCLEOTIDE SEQUENCE [LARGE SCALE GENOMIC DNA]</scope>
    <source>
        <strain evidence="3">T-177</strain>
    </source>
</reference>
<feature type="region of interest" description="Disordered" evidence="1">
    <location>
        <begin position="616"/>
        <end position="646"/>
    </location>
</feature>
<organism evidence="2 3">
    <name type="scientific">Hohenbuehelia grisea</name>
    <dbReference type="NCBI Taxonomy" id="104357"/>
    <lineage>
        <taxon>Eukaryota</taxon>
        <taxon>Fungi</taxon>
        <taxon>Dikarya</taxon>
        <taxon>Basidiomycota</taxon>
        <taxon>Agaricomycotina</taxon>
        <taxon>Agaricomycetes</taxon>
        <taxon>Agaricomycetidae</taxon>
        <taxon>Agaricales</taxon>
        <taxon>Pleurotineae</taxon>
        <taxon>Pleurotaceae</taxon>
        <taxon>Hohenbuehelia</taxon>
    </lineage>
</organism>
<sequence length="679" mass="75132">MSIMADCNWNTTRINRILRPLHSTTNSLSSICSQSSPDRTRRTRGAVARTYSKRARADNSQQPPLENLAPPLAMLPHPDNMLHHCFKNVISAALRDQTPSLRHDLPGLGSLCAILVGEHINVYLDSEDEADEDELSRMLENMYEAIPMHFRWRVLISHALDVILRATPHHPTLLMLLLEVCIENSLVLESRKILEAILVVAASPISEAASTPRICHVAHGDFLVDLLLLWGRDPYHSPMSFVETLVRSISSSCFADVWTSRAVSRLMVVLRDAPMGLEMSALMARGLASCLQSSQESRSRKSRGSDTLLGEGPGLCHLFSRWLNFLLSRSIEHPDYDCSAVSDILAWLGPLRICSKFRSSTDLSNSITSLTVHCLAMHTSTLPAQRSAIIHFLHAAEPTSSTFDPLIESIATYSSMSSSNFPRGGCALVRKYTASLRSAKLFHLEASLWAAALSFVDGALSCPRGTLDSDMSEFIACQKELIEAVEEAEFLCFSGPGESLHEGSVVSTPSQSSGCTSVEGDDNWRWEDSMGCWVRRDDPTLVRPPKRLKCEAPRKAAAICLPPERPVSLATSFADSKPLTRSKRSRQSFTFPSLLRDAYLDRVVLHEKENRSDITDSSRLLSGSECTSEDENVHSSSRTPLAARNRLDLPPEDSLMISSPPLPTFHLPSDDALDLFTYH</sequence>
<keyword evidence="3" id="KW-1185">Reference proteome</keyword>
<comment type="caution">
    <text evidence="2">The sequence shown here is derived from an EMBL/GenBank/DDBJ whole genome shotgun (WGS) entry which is preliminary data.</text>
</comment>
<accession>A0ABR3JKQ6</accession>
<name>A0ABR3JKQ6_9AGAR</name>
<gene>
    <name evidence="2" type="ORF">HGRIS_002275</name>
</gene>
<feature type="compositionally biased region" description="Polar residues" evidence="1">
    <location>
        <begin position="617"/>
        <end position="626"/>
    </location>
</feature>
<dbReference type="EMBL" id="JASNQZ010000006">
    <property type="protein sequence ID" value="KAL0956107.1"/>
    <property type="molecule type" value="Genomic_DNA"/>
</dbReference>
<evidence type="ECO:0000313" key="2">
    <source>
        <dbReference type="EMBL" id="KAL0956107.1"/>
    </source>
</evidence>
<proteinExistence type="predicted"/>
<evidence type="ECO:0000256" key="1">
    <source>
        <dbReference type="SAM" id="MobiDB-lite"/>
    </source>
</evidence>
<evidence type="ECO:0000313" key="3">
    <source>
        <dbReference type="Proteomes" id="UP001556367"/>
    </source>
</evidence>
<protein>
    <submittedName>
        <fullName evidence="2">Uncharacterized protein</fullName>
    </submittedName>
</protein>